<evidence type="ECO:0000313" key="4">
    <source>
        <dbReference type="EMBL" id="BCI92571.1"/>
    </source>
</evidence>
<keyword evidence="2" id="KW-0472">Membrane</keyword>
<accession>A0A1V3WX84</accession>
<gene>
    <name evidence="5" type="ORF">BZL29_5436</name>
    <name evidence="4" type="ORF">NIIDMKKI_77770</name>
</gene>
<organism evidence="5 6">
    <name type="scientific">Mycobacterium kansasii</name>
    <dbReference type="NCBI Taxonomy" id="1768"/>
    <lineage>
        <taxon>Bacteria</taxon>
        <taxon>Bacillati</taxon>
        <taxon>Actinomycetota</taxon>
        <taxon>Actinomycetes</taxon>
        <taxon>Mycobacteriales</taxon>
        <taxon>Mycobacteriaceae</taxon>
        <taxon>Mycobacterium</taxon>
    </lineage>
</organism>
<dbReference type="Proteomes" id="UP000516380">
    <property type="component" value="Chromosome"/>
</dbReference>
<feature type="chain" id="PRO_5038220906" evidence="3">
    <location>
        <begin position="21"/>
        <end position="141"/>
    </location>
</feature>
<evidence type="ECO:0000256" key="1">
    <source>
        <dbReference type="SAM" id="MobiDB-lite"/>
    </source>
</evidence>
<dbReference type="Proteomes" id="UP000188532">
    <property type="component" value="Unassembled WGS sequence"/>
</dbReference>
<evidence type="ECO:0000256" key="3">
    <source>
        <dbReference type="SAM" id="SignalP"/>
    </source>
</evidence>
<dbReference type="STRING" id="1768.B1T50_14425"/>
<feature type="region of interest" description="Disordered" evidence="1">
    <location>
        <begin position="113"/>
        <end position="141"/>
    </location>
</feature>
<protein>
    <submittedName>
        <fullName evidence="5">Uncharacterized protein</fullName>
    </submittedName>
</protein>
<keyword evidence="7" id="KW-1185">Reference proteome</keyword>
<reference evidence="4 7" key="2">
    <citation type="submission" date="2020-07" db="EMBL/GenBank/DDBJ databases">
        <title>Mycobacterium kansasii (former subtype) with zoonotic potential isolated from diseased indoor pet cat, Japan.</title>
        <authorList>
            <person name="Fukano H."/>
            <person name="Terazono T."/>
            <person name="Hoshino Y."/>
        </authorList>
    </citation>
    <scope>NUCLEOTIDE SEQUENCE [LARGE SCALE GENOMIC DNA]</scope>
    <source>
        <strain evidence="4 7">Kuro-I</strain>
    </source>
</reference>
<reference evidence="5 6" key="1">
    <citation type="submission" date="2017-02" db="EMBL/GenBank/DDBJ databases">
        <title>Complete genome sequences of Mycobacterium kansasii strains isolated from rhesus macaques.</title>
        <authorList>
            <person name="Panda A."/>
            <person name="Nagaraj S."/>
            <person name="Zhao X."/>
            <person name="Tettelin H."/>
            <person name="Detolla L.J."/>
        </authorList>
    </citation>
    <scope>NUCLEOTIDE SEQUENCE [LARGE SCALE GENOMIC DNA]</scope>
    <source>
        <strain evidence="5 6">11-3469</strain>
    </source>
</reference>
<evidence type="ECO:0000256" key="2">
    <source>
        <dbReference type="SAM" id="Phobius"/>
    </source>
</evidence>
<sequence>MKQLLGVAWSALLLVALTIAAPLTVDGASGDPVRAAAGTTRVSLTGIQHPGTGWPTAEPEMVGPAVTGRPHRRDSYPVTVARDNTDADIPTWPFAVGAIAAVAAGALWALRRRPSLPTSPGSRDGGLPGPGMMGPECFATQ</sequence>
<evidence type="ECO:0000313" key="6">
    <source>
        <dbReference type="Proteomes" id="UP000188532"/>
    </source>
</evidence>
<keyword evidence="2" id="KW-0812">Transmembrane</keyword>
<keyword evidence="3" id="KW-0732">Signal</keyword>
<name>A0A1V3WX84_MYCKA</name>
<dbReference type="EMBL" id="MVBN01000006">
    <property type="protein sequence ID" value="OOK71422.1"/>
    <property type="molecule type" value="Genomic_DNA"/>
</dbReference>
<keyword evidence="2" id="KW-1133">Transmembrane helix</keyword>
<feature type="region of interest" description="Disordered" evidence="1">
    <location>
        <begin position="47"/>
        <end position="76"/>
    </location>
</feature>
<proteinExistence type="predicted"/>
<dbReference type="EMBL" id="AP023343">
    <property type="protein sequence ID" value="BCI92571.1"/>
    <property type="molecule type" value="Genomic_DNA"/>
</dbReference>
<feature type="signal peptide" evidence="3">
    <location>
        <begin position="1"/>
        <end position="20"/>
    </location>
</feature>
<evidence type="ECO:0000313" key="7">
    <source>
        <dbReference type="Proteomes" id="UP000516380"/>
    </source>
</evidence>
<evidence type="ECO:0000313" key="5">
    <source>
        <dbReference type="EMBL" id="OOK71422.1"/>
    </source>
</evidence>
<feature type="transmembrane region" description="Helical" evidence="2">
    <location>
        <begin position="92"/>
        <end position="110"/>
    </location>
</feature>
<feature type="compositionally biased region" description="Gly residues" evidence="1">
    <location>
        <begin position="123"/>
        <end position="132"/>
    </location>
</feature>
<dbReference type="AlphaFoldDB" id="A0A1V3WX84"/>